<evidence type="ECO:0000313" key="1">
    <source>
        <dbReference type="EMBL" id="KAF5786977.1"/>
    </source>
</evidence>
<dbReference type="Gramene" id="mRNA:HanXRQr2_Chr10g0447651">
    <property type="protein sequence ID" value="CDS:HanXRQr2_Chr10g0447651.1"/>
    <property type="gene ID" value="HanXRQr2_Chr10g0447651"/>
</dbReference>
<organism evidence="1 2">
    <name type="scientific">Helianthus annuus</name>
    <name type="common">Common sunflower</name>
    <dbReference type="NCBI Taxonomy" id="4232"/>
    <lineage>
        <taxon>Eukaryota</taxon>
        <taxon>Viridiplantae</taxon>
        <taxon>Streptophyta</taxon>
        <taxon>Embryophyta</taxon>
        <taxon>Tracheophyta</taxon>
        <taxon>Spermatophyta</taxon>
        <taxon>Magnoliopsida</taxon>
        <taxon>eudicotyledons</taxon>
        <taxon>Gunneridae</taxon>
        <taxon>Pentapetalae</taxon>
        <taxon>asterids</taxon>
        <taxon>campanulids</taxon>
        <taxon>Asterales</taxon>
        <taxon>Asteraceae</taxon>
        <taxon>Asteroideae</taxon>
        <taxon>Heliantheae alliance</taxon>
        <taxon>Heliantheae</taxon>
        <taxon>Helianthus</taxon>
    </lineage>
</organism>
<name>A0A9K3HYR7_HELAN</name>
<keyword evidence="2" id="KW-1185">Reference proteome</keyword>
<dbReference type="AlphaFoldDB" id="A0A9K3HYR7"/>
<reference evidence="1" key="2">
    <citation type="submission" date="2020-06" db="EMBL/GenBank/DDBJ databases">
        <title>Helianthus annuus Genome sequencing and assembly Release 2.</title>
        <authorList>
            <person name="Gouzy J."/>
            <person name="Langlade N."/>
            <person name="Munos S."/>
        </authorList>
    </citation>
    <scope>NUCLEOTIDE SEQUENCE</scope>
    <source>
        <tissue evidence="1">Leaves</tissue>
    </source>
</reference>
<dbReference type="Proteomes" id="UP000215914">
    <property type="component" value="Unassembled WGS sequence"/>
</dbReference>
<protein>
    <submittedName>
        <fullName evidence="1">Uncharacterized protein</fullName>
    </submittedName>
</protein>
<evidence type="ECO:0000313" key="2">
    <source>
        <dbReference type="Proteomes" id="UP000215914"/>
    </source>
</evidence>
<proteinExistence type="predicted"/>
<sequence length="74" mass="8739">MTDKTPRVIKALIPCHKQVSRTYKSESKIQQQILQRTESTLSLHSSHLQIINMIICTYKRPRNTQRIKVIHLQE</sequence>
<gene>
    <name evidence="1" type="ORF">HanXRQr2_Chr10g0447651</name>
</gene>
<comment type="caution">
    <text evidence="1">The sequence shown here is derived from an EMBL/GenBank/DDBJ whole genome shotgun (WGS) entry which is preliminary data.</text>
</comment>
<reference evidence="1" key="1">
    <citation type="journal article" date="2017" name="Nature">
        <title>The sunflower genome provides insights into oil metabolism, flowering and Asterid evolution.</title>
        <authorList>
            <person name="Badouin H."/>
            <person name="Gouzy J."/>
            <person name="Grassa C.J."/>
            <person name="Murat F."/>
            <person name="Staton S.E."/>
            <person name="Cottret L."/>
            <person name="Lelandais-Briere C."/>
            <person name="Owens G.L."/>
            <person name="Carrere S."/>
            <person name="Mayjonade B."/>
            <person name="Legrand L."/>
            <person name="Gill N."/>
            <person name="Kane N.C."/>
            <person name="Bowers J.E."/>
            <person name="Hubner S."/>
            <person name="Bellec A."/>
            <person name="Berard A."/>
            <person name="Berges H."/>
            <person name="Blanchet N."/>
            <person name="Boniface M.C."/>
            <person name="Brunel D."/>
            <person name="Catrice O."/>
            <person name="Chaidir N."/>
            <person name="Claudel C."/>
            <person name="Donnadieu C."/>
            <person name="Faraut T."/>
            <person name="Fievet G."/>
            <person name="Helmstetter N."/>
            <person name="King M."/>
            <person name="Knapp S.J."/>
            <person name="Lai Z."/>
            <person name="Le Paslier M.C."/>
            <person name="Lippi Y."/>
            <person name="Lorenzon L."/>
            <person name="Mandel J.R."/>
            <person name="Marage G."/>
            <person name="Marchand G."/>
            <person name="Marquand E."/>
            <person name="Bret-Mestries E."/>
            <person name="Morien E."/>
            <person name="Nambeesan S."/>
            <person name="Nguyen T."/>
            <person name="Pegot-Espagnet P."/>
            <person name="Pouilly N."/>
            <person name="Raftis F."/>
            <person name="Sallet E."/>
            <person name="Schiex T."/>
            <person name="Thomas J."/>
            <person name="Vandecasteele C."/>
            <person name="Vares D."/>
            <person name="Vear F."/>
            <person name="Vautrin S."/>
            <person name="Crespi M."/>
            <person name="Mangin B."/>
            <person name="Burke J.M."/>
            <person name="Salse J."/>
            <person name="Munos S."/>
            <person name="Vincourt P."/>
            <person name="Rieseberg L.H."/>
            <person name="Langlade N.B."/>
        </authorList>
    </citation>
    <scope>NUCLEOTIDE SEQUENCE</scope>
    <source>
        <tissue evidence="1">Leaves</tissue>
    </source>
</reference>
<dbReference type="EMBL" id="MNCJ02000325">
    <property type="protein sequence ID" value="KAF5786977.1"/>
    <property type="molecule type" value="Genomic_DNA"/>
</dbReference>
<accession>A0A9K3HYR7</accession>